<dbReference type="AlphaFoldDB" id="A0AAN6VYC7"/>
<comment type="caution">
    <text evidence="2">The sequence shown here is derived from an EMBL/GenBank/DDBJ whole genome shotgun (WGS) entry which is preliminary data.</text>
</comment>
<evidence type="ECO:0000313" key="2">
    <source>
        <dbReference type="EMBL" id="KAK4172008.1"/>
    </source>
</evidence>
<feature type="region of interest" description="Disordered" evidence="1">
    <location>
        <begin position="36"/>
        <end position="55"/>
    </location>
</feature>
<accession>A0AAN6VYC7</accession>
<evidence type="ECO:0000313" key="3">
    <source>
        <dbReference type="Proteomes" id="UP001302321"/>
    </source>
</evidence>
<reference evidence="2" key="1">
    <citation type="journal article" date="2023" name="Mol. Phylogenet. Evol.">
        <title>Genome-scale phylogeny and comparative genomics of the fungal order Sordariales.</title>
        <authorList>
            <person name="Hensen N."/>
            <person name="Bonometti L."/>
            <person name="Westerberg I."/>
            <person name="Brannstrom I.O."/>
            <person name="Guillou S."/>
            <person name="Cros-Aarteil S."/>
            <person name="Calhoun S."/>
            <person name="Haridas S."/>
            <person name="Kuo A."/>
            <person name="Mondo S."/>
            <person name="Pangilinan J."/>
            <person name="Riley R."/>
            <person name="LaButti K."/>
            <person name="Andreopoulos B."/>
            <person name="Lipzen A."/>
            <person name="Chen C."/>
            <person name="Yan M."/>
            <person name="Daum C."/>
            <person name="Ng V."/>
            <person name="Clum A."/>
            <person name="Steindorff A."/>
            <person name="Ohm R.A."/>
            <person name="Martin F."/>
            <person name="Silar P."/>
            <person name="Natvig D.O."/>
            <person name="Lalanne C."/>
            <person name="Gautier V."/>
            <person name="Ament-Velasquez S.L."/>
            <person name="Kruys A."/>
            <person name="Hutchinson M.I."/>
            <person name="Powell A.J."/>
            <person name="Barry K."/>
            <person name="Miller A.N."/>
            <person name="Grigoriev I.V."/>
            <person name="Debuchy R."/>
            <person name="Gladieux P."/>
            <person name="Hiltunen Thoren M."/>
            <person name="Johannesson H."/>
        </authorList>
    </citation>
    <scope>NUCLEOTIDE SEQUENCE</scope>
    <source>
        <strain evidence="2">CBS 892.96</strain>
    </source>
</reference>
<keyword evidence="3" id="KW-1185">Reference proteome</keyword>
<feature type="compositionally biased region" description="Polar residues" evidence="1">
    <location>
        <begin position="40"/>
        <end position="55"/>
    </location>
</feature>
<evidence type="ECO:0000256" key="1">
    <source>
        <dbReference type="SAM" id="MobiDB-lite"/>
    </source>
</evidence>
<protein>
    <submittedName>
        <fullName evidence="2">Uncharacterized protein</fullName>
    </submittedName>
</protein>
<proteinExistence type="predicted"/>
<dbReference type="EMBL" id="MU866476">
    <property type="protein sequence ID" value="KAK4172008.1"/>
    <property type="molecule type" value="Genomic_DNA"/>
</dbReference>
<name>A0AAN6VYC7_9PEZI</name>
<organism evidence="2 3">
    <name type="scientific">Triangularia setosa</name>
    <dbReference type="NCBI Taxonomy" id="2587417"/>
    <lineage>
        <taxon>Eukaryota</taxon>
        <taxon>Fungi</taxon>
        <taxon>Dikarya</taxon>
        <taxon>Ascomycota</taxon>
        <taxon>Pezizomycotina</taxon>
        <taxon>Sordariomycetes</taxon>
        <taxon>Sordariomycetidae</taxon>
        <taxon>Sordariales</taxon>
        <taxon>Podosporaceae</taxon>
        <taxon>Triangularia</taxon>
    </lineage>
</organism>
<dbReference type="Proteomes" id="UP001302321">
    <property type="component" value="Unassembled WGS sequence"/>
</dbReference>
<sequence>MEKTYLDLADFTAYTKQNICDNTLDNAQLVTRCPLDNGLYTDSSNPPRYSASQLD</sequence>
<gene>
    <name evidence="2" type="ORF">QBC36DRAFT_198025</name>
</gene>
<reference evidence="2" key="2">
    <citation type="submission" date="2023-05" db="EMBL/GenBank/DDBJ databases">
        <authorList>
            <consortium name="Lawrence Berkeley National Laboratory"/>
            <person name="Steindorff A."/>
            <person name="Hensen N."/>
            <person name="Bonometti L."/>
            <person name="Westerberg I."/>
            <person name="Brannstrom I.O."/>
            <person name="Guillou S."/>
            <person name="Cros-Aarteil S."/>
            <person name="Calhoun S."/>
            <person name="Haridas S."/>
            <person name="Kuo A."/>
            <person name="Mondo S."/>
            <person name="Pangilinan J."/>
            <person name="Riley R."/>
            <person name="Labutti K."/>
            <person name="Andreopoulos B."/>
            <person name="Lipzen A."/>
            <person name="Chen C."/>
            <person name="Yanf M."/>
            <person name="Daum C."/>
            <person name="Ng V."/>
            <person name="Clum A."/>
            <person name="Ohm R."/>
            <person name="Martin F."/>
            <person name="Silar P."/>
            <person name="Natvig D."/>
            <person name="Lalanne C."/>
            <person name="Gautier V."/>
            <person name="Ament-Velasquez S.L."/>
            <person name="Kruys A."/>
            <person name="Hutchinson M.I."/>
            <person name="Powell A.J."/>
            <person name="Barry K."/>
            <person name="Miller A.N."/>
            <person name="Grigoriev I.V."/>
            <person name="Debuchy R."/>
            <person name="Gladieux P."/>
            <person name="Thoren M.H."/>
            <person name="Johannesson H."/>
        </authorList>
    </citation>
    <scope>NUCLEOTIDE SEQUENCE</scope>
    <source>
        <strain evidence="2">CBS 892.96</strain>
    </source>
</reference>